<evidence type="ECO:0000256" key="4">
    <source>
        <dbReference type="ARBA" id="ARBA00022692"/>
    </source>
</evidence>
<evidence type="ECO:0000256" key="6">
    <source>
        <dbReference type="ARBA" id="ARBA00023136"/>
    </source>
</evidence>
<keyword evidence="3" id="KW-1134">Transmembrane beta strand</keyword>
<evidence type="ECO:0000256" key="5">
    <source>
        <dbReference type="ARBA" id="ARBA00022729"/>
    </source>
</evidence>
<evidence type="ECO:0000313" key="10">
    <source>
        <dbReference type="Proteomes" id="UP000235116"/>
    </source>
</evidence>
<evidence type="ECO:0000256" key="2">
    <source>
        <dbReference type="ARBA" id="ARBA00008163"/>
    </source>
</evidence>
<evidence type="ECO:0008006" key="11">
    <source>
        <dbReference type="Google" id="ProtNLM"/>
    </source>
</evidence>
<keyword evidence="6" id="KW-0472">Membrane</keyword>
<comment type="similarity">
    <text evidence="2">Belongs to the OmpP1/FadL family.</text>
</comment>
<dbReference type="AlphaFoldDB" id="A0A2K9LFW7"/>
<organism evidence="9 10">
    <name type="scientific">Ketobacter alkanivorans</name>
    <dbReference type="NCBI Taxonomy" id="1917421"/>
    <lineage>
        <taxon>Bacteria</taxon>
        <taxon>Pseudomonadati</taxon>
        <taxon>Pseudomonadota</taxon>
        <taxon>Gammaproteobacteria</taxon>
        <taxon>Pseudomonadales</taxon>
        <taxon>Ketobacteraceae</taxon>
        <taxon>Ketobacter</taxon>
    </lineage>
</organism>
<dbReference type="OrthoDB" id="6079686at2"/>
<dbReference type="Proteomes" id="UP000235116">
    <property type="component" value="Chromosome"/>
</dbReference>
<dbReference type="InterPro" id="IPR005017">
    <property type="entry name" value="OMPP1/FadL/TodX"/>
</dbReference>
<evidence type="ECO:0000256" key="1">
    <source>
        <dbReference type="ARBA" id="ARBA00004571"/>
    </source>
</evidence>
<accession>A0A2K9LFW7</accession>
<keyword evidence="5 8" id="KW-0732">Signal</keyword>
<proteinExistence type="inferred from homology"/>
<evidence type="ECO:0000256" key="8">
    <source>
        <dbReference type="SAM" id="SignalP"/>
    </source>
</evidence>
<dbReference type="EMBL" id="CP022684">
    <property type="protein sequence ID" value="AUM11061.1"/>
    <property type="molecule type" value="Genomic_DNA"/>
</dbReference>
<dbReference type="KEGG" id="kak:Kalk_00785"/>
<evidence type="ECO:0000256" key="3">
    <source>
        <dbReference type="ARBA" id="ARBA00022452"/>
    </source>
</evidence>
<dbReference type="Pfam" id="PF03349">
    <property type="entry name" value="Toluene_X"/>
    <property type="match status" value="1"/>
</dbReference>
<protein>
    <recommendedName>
        <fullName evidence="11">Aromatic hydrocarbon degradation protein</fullName>
    </recommendedName>
</protein>
<feature type="chain" id="PRO_5014688248" description="Aromatic hydrocarbon degradation protein" evidence="8">
    <location>
        <begin position="32"/>
        <end position="463"/>
    </location>
</feature>
<dbReference type="PANTHER" id="PTHR35093">
    <property type="entry name" value="OUTER MEMBRANE PROTEIN NMB0088-RELATED"/>
    <property type="match status" value="1"/>
</dbReference>
<evidence type="ECO:0000256" key="7">
    <source>
        <dbReference type="ARBA" id="ARBA00023237"/>
    </source>
</evidence>
<dbReference type="SUPFAM" id="SSF56935">
    <property type="entry name" value="Porins"/>
    <property type="match status" value="1"/>
</dbReference>
<sequence length="463" mass="49876">MTCIINRILPTIFKLLLAVAIVAVPPDDALAGAGDAASTYGLGPINAGSAQAFSAFESGPWAVYYNPAAMARSPEGDLSAVVQYGDQELRAKSLGGSDPLTRESDVLSDSSSELVLLGIKTRITGASESDTSRSMYLGINVGVDEYISNILPYQANTAEQGQFLRYESQPLYLAFGGAVRDLVRGVDAGLSARLTLAAKARLEAVSDLAGNTDSEQLSLEAKPTLSPALGINIRTNELFCGHSPWRRTSCMPFGLNGLEVALFWRDETNYEVSVDANVVIPGVIPEPGLDLALSTIDSYQPQVFGGSILLPLGKFELVASVEKQNWSELESKFAGDTVREQAGLRFNDVVVPRVGARFQLSDQLRFFGGLAWEDSPLKSSRSQDVNFLDSDKTVVGIGGDYRLKNAPIINAPLVLSLAYQYQQIEERDFELTSINSPSDPAPFETVRADGDIHLFSLSASMKF</sequence>
<keyword evidence="7" id="KW-0998">Cell outer membrane</keyword>
<dbReference type="GO" id="GO:0009279">
    <property type="term" value="C:cell outer membrane"/>
    <property type="evidence" value="ECO:0007669"/>
    <property type="project" value="UniProtKB-SubCell"/>
</dbReference>
<keyword evidence="4" id="KW-0812">Transmembrane</keyword>
<dbReference type="GO" id="GO:0015483">
    <property type="term" value="F:long-chain fatty acid transporting porin activity"/>
    <property type="evidence" value="ECO:0007669"/>
    <property type="project" value="TreeGrafter"/>
</dbReference>
<name>A0A2K9LFW7_9GAMM</name>
<comment type="subcellular location">
    <subcellularLocation>
        <location evidence="1">Cell outer membrane</location>
        <topology evidence="1">Multi-pass membrane protein</topology>
    </subcellularLocation>
</comment>
<dbReference type="PANTHER" id="PTHR35093:SF8">
    <property type="entry name" value="OUTER MEMBRANE PROTEIN NMB0088-RELATED"/>
    <property type="match status" value="1"/>
</dbReference>
<dbReference type="Gene3D" id="2.40.160.60">
    <property type="entry name" value="Outer membrane protein transport protein (OMPP1/FadL/TodX)"/>
    <property type="match status" value="1"/>
</dbReference>
<evidence type="ECO:0000313" key="9">
    <source>
        <dbReference type="EMBL" id="AUM11061.1"/>
    </source>
</evidence>
<gene>
    <name evidence="9" type="ORF">Kalk_00785</name>
</gene>
<reference evidence="10" key="1">
    <citation type="submission" date="2017-08" db="EMBL/GenBank/DDBJ databases">
        <title>Direct submision.</title>
        <authorList>
            <person name="Kim S.-J."/>
            <person name="Rhee S.-K."/>
        </authorList>
    </citation>
    <scope>NUCLEOTIDE SEQUENCE [LARGE SCALE GENOMIC DNA]</scope>
    <source>
        <strain evidence="10">GI5</strain>
    </source>
</reference>
<dbReference type="RefSeq" id="WP_101892403.1">
    <property type="nucleotide sequence ID" value="NZ_CP022684.1"/>
</dbReference>
<feature type="signal peptide" evidence="8">
    <location>
        <begin position="1"/>
        <end position="31"/>
    </location>
</feature>
<keyword evidence="10" id="KW-1185">Reference proteome</keyword>